<dbReference type="EMBL" id="JBHMAG010000014">
    <property type="protein sequence ID" value="MFB9754079.1"/>
    <property type="molecule type" value="Genomic_DNA"/>
</dbReference>
<dbReference type="Gene3D" id="3.40.190.10">
    <property type="entry name" value="Periplasmic binding protein-like II"/>
    <property type="match status" value="1"/>
</dbReference>
<dbReference type="InterPro" id="IPR050490">
    <property type="entry name" value="Bact_solute-bd_prot1"/>
</dbReference>
<dbReference type="PROSITE" id="PS51257">
    <property type="entry name" value="PROKAR_LIPOPROTEIN"/>
    <property type="match status" value="1"/>
</dbReference>
<protein>
    <submittedName>
        <fullName evidence="1">ABC transporter substrate-binding protein</fullName>
    </submittedName>
</protein>
<dbReference type="SUPFAM" id="SSF53850">
    <property type="entry name" value="Periplasmic binding protein-like II"/>
    <property type="match status" value="1"/>
</dbReference>
<evidence type="ECO:0000313" key="1">
    <source>
        <dbReference type="EMBL" id="MFB9754079.1"/>
    </source>
</evidence>
<dbReference type="Proteomes" id="UP001589619">
    <property type="component" value="Unassembled WGS sequence"/>
</dbReference>
<name>A0ABV5W0J1_9BACL</name>
<proteinExistence type="predicted"/>
<dbReference type="RefSeq" id="WP_344914398.1">
    <property type="nucleotide sequence ID" value="NZ_BAAAYO010000013.1"/>
</dbReference>
<gene>
    <name evidence="1" type="ORF">ACFFNY_21130</name>
</gene>
<sequence length="444" mass="49409">MMNHESKSSRRKLRMLLPIMMTTLFLGACSEKASIEKETAPNADTISKEPVELSIYWMYNSSSEQLFMEQFGNSIVKKYPNISFKWVSAASVGFDAVVTNKEKVDIFYGNINNAAALSDAGYLRDITPLAKKQNFNLEQVEPKALDMLASANNGVLPGLPSYLNYHVLYYNRDIFDKFGVAYPKNGMTWDETYDLARKVTRLEGGTQYVGFSHQFLNGTLIQLNSYGQEVFVPKTNKVTINEGQWPNILRTFQRFFDIPGHEYLVGTGTVDAFIKEQRLAMRVGLASYVSDPTQLPPNWDVVSLPVFSDLPKVGSGIEPIYFYLSSLSEKPNEAFAAMTAILSEEGQLTLLRRGQLPALKMPNIAEKMAQEVPSLKGKNASALTFNNFPAVTSFTKEAAAVRPPFTEAITAVMTGKSDVNTALRTAQEKAERTMEERKAAGLAK</sequence>
<keyword evidence="2" id="KW-1185">Reference proteome</keyword>
<dbReference type="InterPro" id="IPR006059">
    <property type="entry name" value="SBP"/>
</dbReference>
<dbReference type="PANTHER" id="PTHR43649">
    <property type="entry name" value="ARABINOSE-BINDING PROTEIN-RELATED"/>
    <property type="match status" value="1"/>
</dbReference>
<accession>A0ABV5W0J1</accession>
<reference evidence="1 2" key="1">
    <citation type="submission" date="2024-09" db="EMBL/GenBank/DDBJ databases">
        <authorList>
            <person name="Sun Q."/>
            <person name="Mori K."/>
        </authorList>
    </citation>
    <scope>NUCLEOTIDE SEQUENCE [LARGE SCALE GENOMIC DNA]</scope>
    <source>
        <strain evidence="1 2">JCM 12520</strain>
    </source>
</reference>
<evidence type="ECO:0000313" key="2">
    <source>
        <dbReference type="Proteomes" id="UP001589619"/>
    </source>
</evidence>
<dbReference type="PANTHER" id="PTHR43649:SF12">
    <property type="entry name" value="DIACETYLCHITOBIOSE BINDING PROTEIN DASA"/>
    <property type="match status" value="1"/>
</dbReference>
<comment type="caution">
    <text evidence="1">The sequence shown here is derived from an EMBL/GenBank/DDBJ whole genome shotgun (WGS) entry which is preliminary data.</text>
</comment>
<dbReference type="Pfam" id="PF01547">
    <property type="entry name" value="SBP_bac_1"/>
    <property type="match status" value="1"/>
</dbReference>
<organism evidence="1 2">
    <name type="scientific">Paenibacillus hodogayensis</name>
    <dbReference type="NCBI Taxonomy" id="279208"/>
    <lineage>
        <taxon>Bacteria</taxon>
        <taxon>Bacillati</taxon>
        <taxon>Bacillota</taxon>
        <taxon>Bacilli</taxon>
        <taxon>Bacillales</taxon>
        <taxon>Paenibacillaceae</taxon>
        <taxon>Paenibacillus</taxon>
    </lineage>
</organism>